<dbReference type="Pfam" id="PF19795">
    <property type="entry name" value="DUF6279"/>
    <property type="match status" value="1"/>
</dbReference>
<proteinExistence type="predicted"/>
<dbReference type="OrthoDB" id="5767052at2"/>
<evidence type="ECO:0000313" key="2">
    <source>
        <dbReference type="Proteomes" id="UP000243063"/>
    </source>
</evidence>
<evidence type="ECO:0008006" key="3">
    <source>
        <dbReference type="Google" id="ProtNLM"/>
    </source>
</evidence>
<sequence length="284" mass="33064">MSRALASRWLCLLLALLMLAACSRLELAYRNLDRLIPWRLDDYLSLDRAQRDWLDARLDEHMRWHCRNELPRYLDWLERQRPLLAGSPSPADLEAPLGESRSLLQPTLARIAPDAARLLAGLSAAQVDELEENLLRERNRLHARYLGRAPAERLQRRVERAQRRLEDWLGPLHPQQRAYLRQWALRQDANVAPWLANRAHWQTLLLAQLRAAPRDNLATRLEPLLSSPERYWEADYRRAVSDGQQALAELLSELWASSTRAQRQHLDRRLDSLRGDLAGLPCRD</sequence>
<dbReference type="EMBL" id="LT629780">
    <property type="protein sequence ID" value="SDT89293.1"/>
    <property type="molecule type" value="Genomic_DNA"/>
</dbReference>
<dbReference type="RefSeq" id="WP_090211499.1">
    <property type="nucleotide sequence ID" value="NZ_LT629780.1"/>
</dbReference>
<organism evidence="1 2">
    <name type="scientific">Geopseudomonas guangdongensis</name>
    <dbReference type="NCBI Taxonomy" id="1245526"/>
    <lineage>
        <taxon>Bacteria</taxon>
        <taxon>Pseudomonadati</taxon>
        <taxon>Pseudomonadota</taxon>
        <taxon>Gammaproteobacteria</taxon>
        <taxon>Pseudomonadales</taxon>
        <taxon>Pseudomonadaceae</taxon>
        <taxon>Geopseudomonas</taxon>
    </lineage>
</organism>
<dbReference type="STRING" id="1245526.SAMN05216580_0236"/>
<dbReference type="AlphaFoldDB" id="A0A1H2E2L2"/>
<dbReference type="PIRSF" id="PIRSF028200">
    <property type="entry name" value="UCP028200"/>
    <property type="match status" value="1"/>
</dbReference>
<dbReference type="InterPro" id="IPR016875">
    <property type="entry name" value="UCP028200"/>
</dbReference>
<dbReference type="Proteomes" id="UP000243063">
    <property type="component" value="Chromosome I"/>
</dbReference>
<keyword evidence="2" id="KW-1185">Reference proteome</keyword>
<dbReference type="PROSITE" id="PS51257">
    <property type="entry name" value="PROKAR_LIPOPROTEIN"/>
    <property type="match status" value="1"/>
</dbReference>
<accession>A0A1H2E2L2</accession>
<protein>
    <recommendedName>
        <fullName evidence="3">Lipoprotein</fullName>
    </recommendedName>
</protein>
<gene>
    <name evidence="1" type="ORF">SAMN05216580_0236</name>
</gene>
<reference evidence="2" key="1">
    <citation type="submission" date="2016-10" db="EMBL/GenBank/DDBJ databases">
        <authorList>
            <person name="Varghese N."/>
            <person name="Submissions S."/>
        </authorList>
    </citation>
    <scope>NUCLEOTIDE SEQUENCE [LARGE SCALE GENOMIC DNA]</scope>
    <source>
        <strain evidence="2">CCTCC 2012022</strain>
    </source>
</reference>
<name>A0A1H2E2L2_9GAMM</name>
<evidence type="ECO:0000313" key="1">
    <source>
        <dbReference type="EMBL" id="SDT89293.1"/>
    </source>
</evidence>